<organism evidence="3 4">
    <name type="scientific">Sutcliffiella tianshenii</name>
    <dbReference type="NCBI Taxonomy" id="1463404"/>
    <lineage>
        <taxon>Bacteria</taxon>
        <taxon>Bacillati</taxon>
        <taxon>Bacillota</taxon>
        <taxon>Bacilli</taxon>
        <taxon>Bacillales</taxon>
        <taxon>Bacillaceae</taxon>
        <taxon>Sutcliffiella</taxon>
    </lineage>
</organism>
<evidence type="ECO:0000256" key="1">
    <source>
        <dbReference type="SAM" id="MobiDB-lite"/>
    </source>
</evidence>
<reference evidence="3 4" key="1">
    <citation type="submission" date="2021-01" db="EMBL/GenBank/DDBJ databases">
        <title>Genomic Encyclopedia of Type Strains, Phase IV (KMG-IV): sequencing the most valuable type-strain genomes for metagenomic binning, comparative biology and taxonomic classification.</title>
        <authorList>
            <person name="Goeker M."/>
        </authorList>
    </citation>
    <scope>NUCLEOTIDE SEQUENCE [LARGE SCALE GENOMIC DNA]</scope>
    <source>
        <strain evidence="3 4">DSM 25879</strain>
    </source>
</reference>
<keyword evidence="2" id="KW-1133">Transmembrane helix</keyword>
<name>A0ABS2P1M1_9BACI</name>
<dbReference type="EMBL" id="JAFBED010000004">
    <property type="protein sequence ID" value="MBM7620330.1"/>
    <property type="molecule type" value="Genomic_DNA"/>
</dbReference>
<dbReference type="InterPro" id="IPR010897">
    <property type="entry name" value="Spore_II_P"/>
</dbReference>
<accession>A0ABS2P1M1</accession>
<feature type="transmembrane region" description="Helical" evidence="2">
    <location>
        <begin position="21"/>
        <end position="42"/>
    </location>
</feature>
<proteinExistence type="predicted"/>
<dbReference type="Proteomes" id="UP000737402">
    <property type="component" value="Unassembled WGS sequence"/>
</dbReference>
<dbReference type="SUPFAM" id="SSF53187">
    <property type="entry name" value="Zn-dependent exopeptidases"/>
    <property type="match status" value="1"/>
</dbReference>
<evidence type="ECO:0000313" key="4">
    <source>
        <dbReference type="Proteomes" id="UP000737402"/>
    </source>
</evidence>
<keyword evidence="4" id="KW-1185">Reference proteome</keyword>
<dbReference type="Pfam" id="PF07454">
    <property type="entry name" value="SpoIIP"/>
    <property type="match status" value="1"/>
</dbReference>
<feature type="region of interest" description="Disordered" evidence="1">
    <location>
        <begin position="152"/>
        <end position="174"/>
    </location>
</feature>
<sequence>MKGYRSSNVVVTVNGTSLKKAIVAVILGFILVFAVSGVMTSLKPEYRVTSSSINEFSKRLNGESLLYILGYTNAYFTQGLSEEAKKPNYGSALFELTTSINLDDPRSLIRNEIPGFFHYDGEILVAGEGINYANMPVESSPPMEVLLAEREASAVELEEESEGNSPPPAQTTGDKRTVFIYHSHSRESFLPYLKGVTDPDSASHPEVNVTKLGTKLQQELIDRGIGTDVDTTDTALGLKEKNWTYGKSYDITRPIVQEALAGNQHLNYLIDIHRDAGRRSSTTIEINGESYAKLYFVIGKKNPNYEQNQKLANQIHEKLQEKYPGLSKGLFDPPAVATRNGLYNQDLSPNSMLIEVGGVDNTFEEMNRTLEIFADVFSEIYWDAEKVDGTPEGDRQ</sequence>
<evidence type="ECO:0000313" key="3">
    <source>
        <dbReference type="EMBL" id="MBM7620330.1"/>
    </source>
</evidence>
<keyword evidence="2" id="KW-0812">Transmembrane</keyword>
<evidence type="ECO:0000256" key="2">
    <source>
        <dbReference type="SAM" id="Phobius"/>
    </source>
</evidence>
<dbReference type="RefSeq" id="WP_204415944.1">
    <property type="nucleotide sequence ID" value="NZ_JAFBED010000004.1"/>
</dbReference>
<keyword evidence="2" id="KW-0472">Membrane</keyword>
<dbReference type="NCBIfam" id="TIGR02867">
    <property type="entry name" value="spore_II_P"/>
    <property type="match status" value="1"/>
</dbReference>
<comment type="caution">
    <text evidence="3">The sequence shown here is derived from an EMBL/GenBank/DDBJ whole genome shotgun (WGS) entry which is preliminary data.</text>
</comment>
<protein>
    <submittedName>
        <fullName evidence="3">Stage II sporulation protein P</fullName>
    </submittedName>
</protein>
<gene>
    <name evidence="3" type="ORF">JOC95_002183</name>
</gene>